<protein>
    <recommendedName>
        <fullName evidence="4">Dual-specificity RNA pseudouridine synthase RluF</fullName>
        <ecNumber evidence="3">5.4.99.21</ecNumber>
    </recommendedName>
    <alternativeName>
        <fullName evidence="6">23S rRNA pseudouridine(2604) synthase</fullName>
    </alternativeName>
    <alternativeName>
        <fullName evidence="8">Ribosomal large subunit pseudouridine synthase F</fullName>
    </alternativeName>
    <alternativeName>
        <fullName evidence="7">rRNA pseudouridylate synthase F</fullName>
    </alternativeName>
    <alternativeName>
        <fullName evidence="9">rRNA-uridine isomerase F</fullName>
    </alternativeName>
    <alternativeName>
        <fullName evidence="5">tRNA(Tyr) pseudouridine(35) synthase</fullName>
    </alternativeName>
</protein>
<reference evidence="12" key="1">
    <citation type="submission" date="2020-09" db="EMBL/GenBank/DDBJ databases">
        <title>Genome seq and assembly of Limnohabitants sp.</title>
        <authorList>
            <person name="Chhetri G."/>
        </authorList>
    </citation>
    <scope>NUCLEOTIDE SEQUENCE</scope>
    <source>
        <strain evidence="12">JUR4</strain>
    </source>
</reference>
<sequence length="228" mass="25005">MSANDEGVRLAKRVAATQNCSRREAEALIFAGAVQVNGQVVTDPARRVQDETVQVDRLAHHSTQQALTLVACQRPDAPLTLAALQAQVRSENRPEWRPERLARLQAVLPLPRGASGLCVFSEDPGVLRHLQDPRAPLEQEWLATVRGTVAPETLQKMQFPGFRVSLNHQTDAQAVLRIAGKAAQGSGFAQWLAEQLPLLELRRQRIGRLGLAPLSAGAWRALTPGERF</sequence>
<dbReference type="Gene3D" id="3.10.290.10">
    <property type="entry name" value="RNA-binding S4 domain"/>
    <property type="match status" value="1"/>
</dbReference>
<evidence type="ECO:0000256" key="8">
    <source>
        <dbReference type="ARBA" id="ARBA00042890"/>
    </source>
</evidence>
<dbReference type="GO" id="GO:0006396">
    <property type="term" value="P:RNA processing"/>
    <property type="evidence" value="ECO:0007669"/>
    <property type="project" value="UniProtKB-ARBA"/>
</dbReference>
<feature type="domain" description="RNA-binding S4" evidence="11">
    <location>
        <begin position="8"/>
        <end position="68"/>
    </location>
</feature>
<name>A0A927IK54_9BURK</name>
<dbReference type="InterPro" id="IPR020103">
    <property type="entry name" value="PsdUridine_synth_cat_dom_sf"/>
</dbReference>
<dbReference type="AlphaFoldDB" id="A0A927IK54"/>
<dbReference type="InterPro" id="IPR036986">
    <property type="entry name" value="S4_RNA-bd_sf"/>
</dbReference>
<dbReference type="GO" id="GO:0001522">
    <property type="term" value="P:pseudouridine synthesis"/>
    <property type="evidence" value="ECO:0007669"/>
    <property type="project" value="InterPro"/>
</dbReference>
<dbReference type="RefSeq" id="WP_191819908.1">
    <property type="nucleotide sequence ID" value="NZ_JACYFT010000003.1"/>
</dbReference>
<dbReference type="GO" id="GO:0003723">
    <property type="term" value="F:RNA binding"/>
    <property type="evidence" value="ECO:0007669"/>
    <property type="project" value="UniProtKB-KW"/>
</dbReference>
<gene>
    <name evidence="12" type="ORF">IC609_12745</name>
</gene>
<dbReference type="Proteomes" id="UP000647424">
    <property type="component" value="Unassembled WGS sequence"/>
</dbReference>
<evidence type="ECO:0000256" key="5">
    <source>
        <dbReference type="ARBA" id="ARBA00041420"/>
    </source>
</evidence>
<keyword evidence="10" id="KW-0694">RNA-binding</keyword>
<evidence type="ECO:0000256" key="6">
    <source>
        <dbReference type="ARBA" id="ARBA00041697"/>
    </source>
</evidence>
<accession>A0A927IK54</accession>
<dbReference type="SUPFAM" id="SSF55174">
    <property type="entry name" value="Alpha-L RNA-binding motif"/>
    <property type="match status" value="1"/>
</dbReference>
<evidence type="ECO:0000259" key="11">
    <source>
        <dbReference type="SMART" id="SM00363"/>
    </source>
</evidence>
<dbReference type="GO" id="GO:0160138">
    <property type="term" value="F:23S rRNA pseudouridine(2604) synthase activity"/>
    <property type="evidence" value="ECO:0007669"/>
    <property type="project" value="UniProtKB-EC"/>
</dbReference>
<evidence type="ECO:0000256" key="7">
    <source>
        <dbReference type="ARBA" id="ARBA00042843"/>
    </source>
</evidence>
<evidence type="ECO:0000256" key="1">
    <source>
        <dbReference type="ARBA" id="ARBA00036390"/>
    </source>
</evidence>
<comment type="catalytic activity">
    <reaction evidence="2">
        <text>uridine(2604) in 23S rRNA = pseudouridine(2604) in 23S rRNA</text>
        <dbReference type="Rhea" id="RHEA:38875"/>
        <dbReference type="Rhea" id="RHEA-COMP:10093"/>
        <dbReference type="Rhea" id="RHEA-COMP:10094"/>
        <dbReference type="ChEBI" id="CHEBI:65314"/>
        <dbReference type="ChEBI" id="CHEBI:65315"/>
        <dbReference type="EC" id="5.4.99.21"/>
    </reaction>
</comment>
<dbReference type="PANTHER" id="PTHR47683">
    <property type="entry name" value="PSEUDOURIDINE SYNTHASE FAMILY PROTEIN-RELATED"/>
    <property type="match status" value="1"/>
</dbReference>
<evidence type="ECO:0000256" key="9">
    <source>
        <dbReference type="ARBA" id="ARBA00043147"/>
    </source>
</evidence>
<evidence type="ECO:0000313" key="12">
    <source>
        <dbReference type="EMBL" id="MBD8051409.1"/>
    </source>
</evidence>
<evidence type="ECO:0000256" key="2">
    <source>
        <dbReference type="ARBA" id="ARBA00036535"/>
    </source>
</evidence>
<dbReference type="CDD" id="cd00165">
    <property type="entry name" value="S4"/>
    <property type="match status" value="1"/>
</dbReference>
<organism evidence="12 13">
    <name type="scientific">Limnohabitans radicicola</name>
    <dbReference type="NCBI Taxonomy" id="2771427"/>
    <lineage>
        <taxon>Bacteria</taxon>
        <taxon>Pseudomonadati</taxon>
        <taxon>Pseudomonadota</taxon>
        <taxon>Betaproteobacteria</taxon>
        <taxon>Burkholderiales</taxon>
        <taxon>Comamonadaceae</taxon>
        <taxon>Limnohabitans</taxon>
    </lineage>
</organism>
<proteinExistence type="predicted"/>
<comment type="caution">
    <text evidence="12">The sequence shown here is derived from an EMBL/GenBank/DDBJ whole genome shotgun (WGS) entry which is preliminary data.</text>
</comment>
<keyword evidence="13" id="KW-1185">Reference proteome</keyword>
<dbReference type="SMART" id="SM00363">
    <property type="entry name" value="S4"/>
    <property type="match status" value="1"/>
</dbReference>
<dbReference type="EMBL" id="JACYFT010000003">
    <property type="protein sequence ID" value="MBD8051409.1"/>
    <property type="molecule type" value="Genomic_DNA"/>
</dbReference>
<dbReference type="InterPro" id="IPR050343">
    <property type="entry name" value="RsuA_PseudoU_synthase"/>
</dbReference>
<dbReference type="Pfam" id="PF01479">
    <property type="entry name" value="S4"/>
    <property type="match status" value="1"/>
</dbReference>
<comment type="catalytic activity">
    <reaction evidence="1">
        <text>uridine(35) in tRNA(Tyr) = pseudouridine(35) in tRNA(Tyr)</text>
        <dbReference type="Rhea" id="RHEA:60556"/>
        <dbReference type="Rhea" id="RHEA-COMP:15607"/>
        <dbReference type="Rhea" id="RHEA-COMP:15608"/>
        <dbReference type="ChEBI" id="CHEBI:65314"/>
        <dbReference type="ChEBI" id="CHEBI:65315"/>
    </reaction>
</comment>
<evidence type="ECO:0000313" key="13">
    <source>
        <dbReference type="Proteomes" id="UP000647424"/>
    </source>
</evidence>
<evidence type="ECO:0000256" key="3">
    <source>
        <dbReference type="ARBA" id="ARBA00038922"/>
    </source>
</evidence>
<dbReference type="EC" id="5.4.99.21" evidence="3"/>
<dbReference type="SUPFAM" id="SSF55120">
    <property type="entry name" value="Pseudouridine synthase"/>
    <property type="match status" value="1"/>
</dbReference>
<dbReference type="PROSITE" id="PS50889">
    <property type="entry name" value="S4"/>
    <property type="match status" value="1"/>
</dbReference>
<dbReference type="InterPro" id="IPR002942">
    <property type="entry name" value="S4_RNA-bd"/>
</dbReference>
<evidence type="ECO:0000256" key="4">
    <source>
        <dbReference type="ARBA" id="ARBA00039989"/>
    </source>
</evidence>
<evidence type="ECO:0000256" key="10">
    <source>
        <dbReference type="PROSITE-ProRule" id="PRU00182"/>
    </source>
</evidence>
<dbReference type="PANTHER" id="PTHR47683:SF2">
    <property type="entry name" value="RNA-BINDING S4 DOMAIN-CONTAINING PROTEIN"/>
    <property type="match status" value="1"/>
</dbReference>